<dbReference type="EMBL" id="WIUZ02000013">
    <property type="protein sequence ID" value="KAF9781552.1"/>
    <property type="molecule type" value="Genomic_DNA"/>
</dbReference>
<feature type="domain" description="Ras-GEF" evidence="4">
    <location>
        <begin position="183"/>
        <end position="407"/>
    </location>
</feature>
<feature type="compositionally biased region" description="Basic residues" evidence="3">
    <location>
        <begin position="512"/>
        <end position="522"/>
    </location>
</feature>
<accession>A0A9P6H8H6</accession>
<evidence type="ECO:0000259" key="4">
    <source>
        <dbReference type="PROSITE" id="PS50009"/>
    </source>
</evidence>
<dbReference type="InterPro" id="IPR008937">
    <property type="entry name" value="Ras-like_GEF"/>
</dbReference>
<feature type="domain" description="N-terminal Ras-GEF" evidence="5">
    <location>
        <begin position="1"/>
        <end position="131"/>
    </location>
</feature>
<evidence type="ECO:0000256" key="3">
    <source>
        <dbReference type="SAM" id="MobiDB-lite"/>
    </source>
</evidence>
<dbReference type="GO" id="GO:0007264">
    <property type="term" value="P:small GTPase-mediated signal transduction"/>
    <property type="evidence" value="ECO:0007669"/>
    <property type="project" value="InterPro"/>
</dbReference>
<dbReference type="InterPro" id="IPR036964">
    <property type="entry name" value="RASGEF_cat_dom_sf"/>
</dbReference>
<feature type="region of interest" description="Disordered" evidence="3">
    <location>
        <begin position="471"/>
        <end position="541"/>
    </location>
</feature>
<dbReference type="AlphaFoldDB" id="A0A9P6H8H6"/>
<name>A0A9P6H8H6_9AGAM</name>
<gene>
    <name evidence="6" type="ORF">BJ322DRAFT_230328</name>
</gene>
<keyword evidence="1 2" id="KW-0344">Guanine-nucleotide releasing factor</keyword>
<dbReference type="Pfam" id="PF00618">
    <property type="entry name" value="RasGEF_N"/>
    <property type="match status" value="1"/>
</dbReference>
<keyword evidence="7" id="KW-1185">Reference proteome</keyword>
<evidence type="ECO:0000256" key="1">
    <source>
        <dbReference type="ARBA" id="ARBA00022658"/>
    </source>
</evidence>
<dbReference type="Gene3D" id="1.20.870.10">
    <property type="entry name" value="Son of sevenless (SoS) protein Chain: S domain 1"/>
    <property type="match status" value="1"/>
</dbReference>
<dbReference type="SUPFAM" id="SSF48366">
    <property type="entry name" value="Ras GEF"/>
    <property type="match status" value="1"/>
</dbReference>
<dbReference type="InterPro" id="IPR001895">
    <property type="entry name" value="RASGEF_cat_dom"/>
</dbReference>
<evidence type="ECO:0000313" key="6">
    <source>
        <dbReference type="EMBL" id="KAF9781552.1"/>
    </source>
</evidence>
<dbReference type="CDD" id="cd06224">
    <property type="entry name" value="REM"/>
    <property type="match status" value="1"/>
</dbReference>
<dbReference type="InterPro" id="IPR023578">
    <property type="entry name" value="Ras_GEF_dom_sf"/>
</dbReference>
<evidence type="ECO:0000256" key="2">
    <source>
        <dbReference type="PROSITE-ProRule" id="PRU00168"/>
    </source>
</evidence>
<feature type="region of interest" description="Disordered" evidence="3">
    <location>
        <begin position="574"/>
        <end position="631"/>
    </location>
</feature>
<dbReference type="PROSITE" id="PS50009">
    <property type="entry name" value="RASGEF_CAT"/>
    <property type="match status" value="1"/>
</dbReference>
<sequence>MKKANLRGLVGVITSGSAIEHEEFVSMVLMTFRLFASGEKLADALYLRYTEQRPEWLSHKGKMQLEWSMAQTRMKSRVATVLHLWLELHWKPEDCGAISRLQELIETVEKDCVFHARSLRLSLDRIVEDKDRYHGKRFRTEERYKPTMVPPPPTSFEARKDLAALAARNQSDLRIVHFATPEGVEEFARMITMVESKYYRRMSPENFVHYKSKETQKIRKELGDFEQRYKAWIVWTIVTPEDPLERAHVIEFWFEVAKICVRYRNFNTAHQITCVLGDPEFEKMGITRQVLEQLDRTAVHEFWKVCRLYENEAWWSEMNSSSLPAIPVSHIVVRWRIYIEECGLRELCKQTRDICLPEFKSKGRIDVGSFLNLANLIWDIERTFEPHALGSVRWIESWFLAQVFTPDITDFGLETRHFRTGVAKDNPAPVVPDTILAKLVAAFEAKLQRKEVELIPLVPRKPSIEVIRKKSTNKLKKRPSALTLHSHPNQFQPSTSRPGTPTSQDPDSPQRQPRKLHRRSRSFTRSSESVQGVFVVQPPPSPLVHAHTAMTRNDDQDRALPASEAAYNRQIARARLGPPPSPSHGKRFGDIGAPRRGSPEKVVRMHPSQVVGYLPSSPKKARPPQHDWEII</sequence>
<protein>
    <submittedName>
        <fullName evidence="6">Ras guanine nucleotide exchange factor domain-containing protein</fullName>
    </submittedName>
</protein>
<dbReference type="Pfam" id="PF00617">
    <property type="entry name" value="RasGEF"/>
    <property type="match status" value="1"/>
</dbReference>
<dbReference type="PROSITE" id="PS50212">
    <property type="entry name" value="RASGEF_NTER"/>
    <property type="match status" value="1"/>
</dbReference>
<dbReference type="PANTHER" id="PTHR23113:SF99">
    <property type="entry name" value="RASGEF DOMAIN-CONTAINING PROTEIN"/>
    <property type="match status" value="1"/>
</dbReference>
<dbReference type="PANTHER" id="PTHR23113">
    <property type="entry name" value="GUANINE NUCLEOTIDE EXCHANGE FACTOR"/>
    <property type="match status" value="1"/>
</dbReference>
<organism evidence="6 7">
    <name type="scientific">Thelephora terrestris</name>
    <dbReference type="NCBI Taxonomy" id="56493"/>
    <lineage>
        <taxon>Eukaryota</taxon>
        <taxon>Fungi</taxon>
        <taxon>Dikarya</taxon>
        <taxon>Basidiomycota</taxon>
        <taxon>Agaricomycotina</taxon>
        <taxon>Agaricomycetes</taxon>
        <taxon>Thelephorales</taxon>
        <taxon>Thelephoraceae</taxon>
        <taxon>Thelephora</taxon>
    </lineage>
</organism>
<proteinExistence type="predicted"/>
<dbReference type="InterPro" id="IPR000651">
    <property type="entry name" value="Ras-like_Gua-exchang_fac_N"/>
</dbReference>
<reference evidence="6" key="1">
    <citation type="journal article" date="2020" name="Nat. Commun.">
        <title>Large-scale genome sequencing of mycorrhizal fungi provides insights into the early evolution of symbiotic traits.</title>
        <authorList>
            <person name="Miyauchi S."/>
            <person name="Kiss E."/>
            <person name="Kuo A."/>
            <person name="Drula E."/>
            <person name="Kohler A."/>
            <person name="Sanchez-Garcia M."/>
            <person name="Morin E."/>
            <person name="Andreopoulos B."/>
            <person name="Barry K.W."/>
            <person name="Bonito G."/>
            <person name="Buee M."/>
            <person name="Carver A."/>
            <person name="Chen C."/>
            <person name="Cichocki N."/>
            <person name="Clum A."/>
            <person name="Culley D."/>
            <person name="Crous P.W."/>
            <person name="Fauchery L."/>
            <person name="Girlanda M."/>
            <person name="Hayes R.D."/>
            <person name="Keri Z."/>
            <person name="LaButti K."/>
            <person name="Lipzen A."/>
            <person name="Lombard V."/>
            <person name="Magnuson J."/>
            <person name="Maillard F."/>
            <person name="Murat C."/>
            <person name="Nolan M."/>
            <person name="Ohm R.A."/>
            <person name="Pangilinan J."/>
            <person name="Pereira M.F."/>
            <person name="Perotto S."/>
            <person name="Peter M."/>
            <person name="Pfister S."/>
            <person name="Riley R."/>
            <person name="Sitrit Y."/>
            <person name="Stielow J.B."/>
            <person name="Szollosi G."/>
            <person name="Zifcakova L."/>
            <person name="Stursova M."/>
            <person name="Spatafora J.W."/>
            <person name="Tedersoo L."/>
            <person name="Vaario L.M."/>
            <person name="Yamada A."/>
            <person name="Yan M."/>
            <person name="Wang P."/>
            <person name="Xu J."/>
            <person name="Bruns T."/>
            <person name="Baldrian P."/>
            <person name="Vilgalys R."/>
            <person name="Dunand C."/>
            <person name="Henrissat B."/>
            <person name="Grigoriev I.V."/>
            <person name="Hibbett D."/>
            <person name="Nagy L.G."/>
            <person name="Martin F.M."/>
        </authorList>
    </citation>
    <scope>NUCLEOTIDE SEQUENCE</scope>
    <source>
        <strain evidence="6">UH-Tt-Lm1</strain>
    </source>
</reference>
<reference evidence="6" key="2">
    <citation type="submission" date="2020-11" db="EMBL/GenBank/DDBJ databases">
        <authorList>
            <consortium name="DOE Joint Genome Institute"/>
            <person name="Kuo A."/>
            <person name="Miyauchi S."/>
            <person name="Kiss E."/>
            <person name="Drula E."/>
            <person name="Kohler A."/>
            <person name="Sanchez-Garcia M."/>
            <person name="Andreopoulos B."/>
            <person name="Barry K.W."/>
            <person name="Bonito G."/>
            <person name="Buee M."/>
            <person name="Carver A."/>
            <person name="Chen C."/>
            <person name="Cichocki N."/>
            <person name="Clum A."/>
            <person name="Culley D."/>
            <person name="Crous P.W."/>
            <person name="Fauchery L."/>
            <person name="Girlanda M."/>
            <person name="Hayes R."/>
            <person name="Keri Z."/>
            <person name="Labutti K."/>
            <person name="Lipzen A."/>
            <person name="Lombard V."/>
            <person name="Magnuson J."/>
            <person name="Maillard F."/>
            <person name="Morin E."/>
            <person name="Murat C."/>
            <person name="Nolan M."/>
            <person name="Ohm R."/>
            <person name="Pangilinan J."/>
            <person name="Pereira M."/>
            <person name="Perotto S."/>
            <person name="Peter M."/>
            <person name="Riley R."/>
            <person name="Sitrit Y."/>
            <person name="Stielow B."/>
            <person name="Szollosi G."/>
            <person name="Zifcakova L."/>
            <person name="Stursova M."/>
            <person name="Spatafora J.W."/>
            <person name="Tedersoo L."/>
            <person name="Vaario L.-M."/>
            <person name="Yamada A."/>
            <person name="Yan M."/>
            <person name="Wang P."/>
            <person name="Xu J."/>
            <person name="Bruns T."/>
            <person name="Baldrian P."/>
            <person name="Vilgalys R."/>
            <person name="Henrissat B."/>
            <person name="Grigoriev I.V."/>
            <person name="Hibbett D."/>
            <person name="Nagy L.G."/>
            <person name="Martin F.M."/>
        </authorList>
    </citation>
    <scope>NUCLEOTIDE SEQUENCE</scope>
    <source>
        <strain evidence="6">UH-Tt-Lm1</strain>
    </source>
</reference>
<dbReference type="GO" id="GO:0005085">
    <property type="term" value="F:guanyl-nucleotide exchange factor activity"/>
    <property type="evidence" value="ECO:0007669"/>
    <property type="project" value="UniProtKB-KW"/>
</dbReference>
<feature type="compositionally biased region" description="Polar residues" evidence="3">
    <location>
        <begin position="486"/>
        <end position="511"/>
    </location>
</feature>
<dbReference type="OrthoDB" id="546434at2759"/>
<dbReference type="Gene3D" id="1.10.840.10">
    <property type="entry name" value="Ras guanine-nucleotide exchange factors catalytic domain"/>
    <property type="match status" value="1"/>
</dbReference>
<evidence type="ECO:0000259" key="5">
    <source>
        <dbReference type="PROSITE" id="PS50212"/>
    </source>
</evidence>
<dbReference type="Proteomes" id="UP000736335">
    <property type="component" value="Unassembled WGS sequence"/>
</dbReference>
<comment type="caution">
    <text evidence="6">The sequence shown here is derived from an EMBL/GenBank/DDBJ whole genome shotgun (WGS) entry which is preliminary data.</text>
</comment>
<evidence type="ECO:0000313" key="7">
    <source>
        <dbReference type="Proteomes" id="UP000736335"/>
    </source>
</evidence>